<protein>
    <submittedName>
        <fullName evidence="1">Similar to Saccharomyces cerevisiae YOR350C MNE1 Mitochondrial matrix protein involved in splicing Group I aI5-beta intron from COX1 mRNA</fullName>
    </submittedName>
</protein>
<dbReference type="AlphaFoldDB" id="A0A1X7R4V1"/>
<gene>
    <name evidence="1" type="ORF">KASA_0M01155G</name>
</gene>
<dbReference type="GO" id="GO:0000372">
    <property type="term" value="P:Group I intron splicing"/>
    <property type="evidence" value="ECO:0007669"/>
    <property type="project" value="InterPro"/>
</dbReference>
<dbReference type="EMBL" id="FXLY01000006">
    <property type="protein sequence ID" value="SMN20723.1"/>
    <property type="molecule type" value="Genomic_DNA"/>
</dbReference>
<evidence type="ECO:0000313" key="1">
    <source>
        <dbReference type="EMBL" id="SMN20723.1"/>
    </source>
</evidence>
<dbReference type="OrthoDB" id="4041451at2759"/>
<dbReference type="Pfam" id="PF13762">
    <property type="entry name" value="MNE1"/>
    <property type="match status" value="1"/>
</dbReference>
<organism evidence="1 2">
    <name type="scientific">Maudiozyma saulgeensis</name>
    <dbReference type="NCBI Taxonomy" id="1789683"/>
    <lineage>
        <taxon>Eukaryota</taxon>
        <taxon>Fungi</taxon>
        <taxon>Dikarya</taxon>
        <taxon>Ascomycota</taxon>
        <taxon>Saccharomycotina</taxon>
        <taxon>Saccharomycetes</taxon>
        <taxon>Saccharomycetales</taxon>
        <taxon>Saccharomycetaceae</taxon>
        <taxon>Maudiozyma</taxon>
    </lineage>
</organism>
<proteinExistence type="predicted"/>
<dbReference type="Proteomes" id="UP000196158">
    <property type="component" value="Unassembled WGS sequence"/>
</dbReference>
<name>A0A1X7R4V1_9SACH</name>
<evidence type="ECO:0000313" key="2">
    <source>
        <dbReference type="Proteomes" id="UP000196158"/>
    </source>
</evidence>
<dbReference type="GO" id="GO:1990904">
    <property type="term" value="C:ribonucleoprotein complex"/>
    <property type="evidence" value="ECO:0007669"/>
    <property type="project" value="InterPro"/>
</dbReference>
<sequence>MNRVIKRYITGNLEKTLYDAFVADTRSLNKSSKLYSPQNIFNNKSEGVRSSKNYQKNRTITDKWLQDALNTRVEIKGPKVVSLQLPIILKTLQRLRTTNNTHLYFKLMKRLNSTKINWVTTNYATSIKEQYEDNIPPEFYHELSSMLYKISLRLRHFKDEDDINALSKFTLNLISQYIVLLEKRKTKLHVNFWKNVISVILKSKSLIYKEEILTLIKRLNLSSEEVNFGEILKEYTNLYFYLETDQLLELENYVKGCLVLKGSDMSGILEESQLKIFSPLLVRTLQKYIMCGMEESYDHLAKLMVRNFSTILDEHDIATIDNLCKNEALTAFSTYLGLTSFANEDIAFDTLRESLLIEQGSFLNILRKLQENNIDPYSSTYLGKLDFVLFKVEGKERPRLEHWEKEFPPILSYFANTNTPLPIKKFFVNTLMQHLVGDRYVGYVIAVLQTLYVRFKFDVPLGECQEDYSLTSTGFHPLFKLIEHSSYATMCSFRLFEHMLKLQKNGKFKFQPEDFNYLFISASDINDNMLFNYYLLHYLELYGHQNCNVETKDWVLPDKLIWITKKDFKFGISEESLEIIKNVYVENGGKQLTQDNGGGIYSLFSDDKYKTAKKENKNQTKPFKSKLQDVLRNSNLTKEGYSTEIDFRYADSLANLLEYIEPVRDLN</sequence>
<dbReference type="InterPro" id="IPR025694">
    <property type="entry name" value="MNE1"/>
</dbReference>
<keyword evidence="2" id="KW-1185">Reference proteome</keyword>
<accession>A0A1X7R4V1</accession>
<reference evidence="1 2" key="1">
    <citation type="submission" date="2017-04" db="EMBL/GenBank/DDBJ databases">
        <authorList>
            <person name="Afonso C.L."/>
            <person name="Miller P.J."/>
            <person name="Scott M.A."/>
            <person name="Spackman E."/>
            <person name="Goraichik I."/>
            <person name="Dimitrov K.M."/>
            <person name="Suarez D.L."/>
            <person name="Swayne D.E."/>
        </authorList>
    </citation>
    <scope>NUCLEOTIDE SEQUENCE [LARGE SCALE GENOMIC DNA]</scope>
</reference>